<evidence type="ECO:0000259" key="7">
    <source>
        <dbReference type="PROSITE" id="PS50125"/>
    </source>
</evidence>
<feature type="domain" description="Guanylate cyclase" evidence="7">
    <location>
        <begin position="473"/>
        <end position="593"/>
    </location>
</feature>
<dbReference type="InterPro" id="IPR011645">
    <property type="entry name" value="HNOB_dom_associated"/>
</dbReference>
<dbReference type="InterPro" id="IPR042463">
    <property type="entry name" value="HNOB_dom_associated_sf"/>
</dbReference>
<dbReference type="CDD" id="cd07302">
    <property type="entry name" value="CHD"/>
    <property type="match status" value="1"/>
</dbReference>
<evidence type="ECO:0000256" key="3">
    <source>
        <dbReference type="ARBA" id="ARBA00023239"/>
    </source>
</evidence>
<keyword evidence="2" id="KW-0547">Nucleotide-binding</keyword>
<dbReference type="InterPro" id="IPR029787">
    <property type="entry name" value="Nucleotide_cyclase"/>
</dbReference>
<accession>A0AAV2RBH5</accession>
<dbReference type="GO" id="GO:0070482">
    <property type="term" value="P:response to oxygen levels"/>
    <property type="evidence" value="ECO:0007669"/>
    <property type="project" value="TreeGrafter"/>
</dbReference>
<feature type="coiled-coil region" evidence="5">
    <location>
        <begin position="412"/>
        <end position="439"/>
    </location>
</feature>
<dbReference type="SUPFAM" id="SSF55073">
    <property type="entry name" value="Nucleotide cyclase"/>
    <property type="match status" value="1"/>
</dbReference>
<dbReference type="PANTHER" id="PTHR45655:SF5">
    <property type="entry name" value="SOLUBLE GUANYLATE CYCLASE 89DA-RELATED"/>
    <property type="match status" value="1"/>
</dbReference>
<evidence type="ECO:0000313" key="8">
    <source>
        <dbReference type="EMBL" id="CAL4122488.1"/>
    </source>
</evidence>
<dbReference type="PANTHER" id="PTHR45655">
    <property type="entry name" value="GUANYLATE CYCLASE SOLUBLE SUBUNIT BETA-2"/>
    <property type="match status" value="1"/>
</dbReference>
<dbReference type="GO" id="GO:0000166">
    <property type="term" value="F:nucleotide binding"/>
    <property type="evidence" value="ECO:0007669"/>
    <property type="project" value="UniProtKB-KW"/>
</dbReference>
<comment type="caution">
    <text evidence="8">The sequence shown here is derived from an EMBL/GenBank/DDBJ whole genome shotgun (WGS) entry which is preliminary data.</text>
</comment>
<organism evidence="8 9">
    <name type="scientific">Meganyctiphanes norvegica</name>
    <name type="common">Northern krill</name>
    <name type="synonym">Thysanopoda norvegica</name>
    <dbReference type="NCBI Taxonomy" id="48144"/>
    <lineage>
        <taxon>Eukaryota</taxon>
        <taxon>Metazoa</taxon>
        <taxon>Ecdysozoa</taxon>
        <taxon>Arthropoda</taxon>
        <taxon>Crustacea</taxon>
        <taxon>Multicrustacea</taxon>
        <taxon>Malacostraca</taxon>
        <taxon>Eumalacostraca</taxon>
        <taxon>Eucarida</taxon>
        <taxon>Euphausiacea</taxon>
        <taxon>Euphausiidae</taxon>
        <taxon>Meganyctiphanes</taxon>
    </lineage>
</organism>
<evidence type="ECO:0000313" key="9">
    <source>
        <dbReference type="Proteomes" id="UP001497623"/>
    </source>
</evidence>
<dbReference type="AlphaFoldDB" id="A0AAV2RBH5"/>
<dbReference type="PROSITE" id="PS50125">
    <property type="entry name" value="GUANYLATE_CYCLASE_2"/>
    <property type="match status" value="1"/>
</dbReference>
<dbReference type="SMART" id="SM00044">
    <property type="entry name" value="CYCc"/>
    <property type="match status" value="1"/>
</dbReference>
<dbReference type="GO" id="GO:0008074">
    <property type="term" value="C:guanylate cyclase complex, soluble"/>
    <property type="evidence" value="ECO:0007669"/>
    <property type="project" value="TreeGrafter"/>
</dbReference>
<dbReference type="GO" id="GO:0004383">
    <property type="term" value="F:guanylate cyclase activity"/>
    <property type="evidence" value="ECO:0007669"/>
    <property type="project" value="UniProtKB-EC"/>
</dbReference>
<proteinExistence type="predicted"/>
<dbReference type="Pfam" id="PF07701">
    <property type="entry name" value="HNOBA"/>
    <property type="match status" value="1"/>
</dbReference>
<evidence type="ECO:0000256" key="1">
    <source>
        <dbReference type="ARBA" id="ARBA00012202"/>
    </source>
</evidence>
<feature type="compositionally biased region" description="Basic and acidic residues" evidence="6">
    <location>
        <begin position="656"/>
        <end position="667"/>
    </location>
</feature>
<dbReference type="Gene3D" id="6.10.250.780">
    <property type="match status" value="1"/>
</dbReference>
<dbReference type="InterPro" id="IPR001054">
    <property type="entry name" value="A/G_cyclase"/>
</dbReference>
<keyword evidence="9" id="KW-1185">Reference proteome</keyword>
<keyword evidence="3" id="KW-0456">Lyase</keyword>
<dbReference type="GO" id="GO:0019934">
    <property type="term" value="P:cGMP-mediated signaling"/>
    <property type="evidence" value="ECO:0007669"/>
    <property type="project" value="TreeGrafter"/>
</dbReference>
<keyword evidence="5" id="KW-0175">Coiled coil</keyword>
<dbReference type="EMBL" id="CAXKWB010020252">
    <property type="protein sequence ID" value="CAL4122488.1"/>
    <property type="molecule type" value="Genomic_DNA"/>
</dbReference>
<evidence type="ECO:0000256" key="5">
    <source>
        <dbReference type="SAM" id="Coils"/>
    </source>
</evidence>
<feature type="compositionally biased region" description="Polar residues" evidence="6">
    <location>
        <begin position="646"/>
        <end position="655"/>
    </location>
</feature>
<dbReference type="EC" id="4.6.1.2" evidence="1"/>
<dbReference type="Gene3D" id="3.30.450.260">
    <property type="entry name" value="Haem NO binding associated domain"/>
    <property type="match status" value="1"/>
</dbReference>
<feature type="non-terminal residue" evidence="8">
    <location>
        <position position="667"/>
    </location>
</feature>
<reference evidence="8 9" key="1">
    <citation type="submission" date="2024-05" db="EMBL/GenBank/DDBJ databases">
        <authorList>
            <person name="Wallberg A."/>
        </authorList>
    </citation>
    <scope>NUCLEOTIDE SEQUENCE [LARGE SCALE GENOMIC DNA]</scope>
</reference>
<evidence type="ECO:0000256" key="4">
    <source>
        <dbReference type="ARBA" id="ARBA00023293"/>
    </source>
</evidence>
<keyword evidence="4" id="KW-0141">cGMP biosynthesis</keyword>
<sequence>MDHLKIHISIHTVYKDTLWGETTTIPGCQNVYVIPFEIHLLYHNNKISNRSILITFLIKKLNRVNIGNLGIHFRTLFFRLLAAKLYARQQNFKINSSIFYTFISLHSPYSTHYFIVRHFMLIALPSQVNFLYENSCILNYKLNKESLLTFIIFDKLKTILIGYMSKTLQITNNQLTSSQRVSQSLALAKRLFVLELWRLFVLELGRPNVPVVDWIVTLLCNGLCVSALMIIVHHGVVIQINIVFAWTNISQTAWEFFASILLKLLLEFTNLVAYRWMTWEMESKSAPKVNIINGDDHITTPTNHSDMLTIPTITAPSGSRRGSILNVSRPNSRRGSFAPPWVVRKKSVQVKGLMLKGQMYLLMSQKMVFFLCMPLIENTEEMQDMGLYLNDLSMHDSSRDMVMFGWHNFSRLEIMYQRAERYSNKLENLKHQQEEWKVKGDDLLYSMLPKKVADVIRKGTDAIATCQSFGEVSILFAQVSYKSDEDSMSPFEIVKSYNDVYSQLDRMTENYRVFKVETVGDVYMVVSGAPEYYSDHVTQIAALALHIIKGIRNTTYSIRIGIHIGPVVAGVVGLRLPRYCLFGDTVNTASRMQSKGHFGRVHISTETAKRLEKTDFDISPRGKMIIKGKGELDTFWLDGYKEIPASSTAENSSSQDLKEKACHSKKT</sequence>
<name>A0AAV2RBH5_MEGNR</name>
<feature type="region of interest" description="Disordered" evidence="6">
    <location>
        <begin position="646"/>
        <end position="667"/>
    </location>
</feature>
<evidence type="ECO:0000256" key="6">
    <source>
        <dbReference type="SAM" id="MobiDB-lite"/>
    </source>
</evidence>
<dbReference type="Proteomes" id="UP001497623">
    <property type="component" value="Unassembled WGS sequence"/>
</dbReference>
<protein>
    <recommendedName>
        <fullName evidence="1">guanylate cyclase</fullName>
        <ecNumber evidence="1">4.6.1.2</ecNumber>
    </recommendedName>
</protein>
<dbReference type="Gene3D" id="3.30.70.1230">
    <property type="entry name" value="Nucleotide cyclase"/>
    <property type="match status" value="1"/>
</dbReference>
<gene>
    <name evidence="8" type="ORF">MNOR_LOCUS23210</name>
</gene>
<evidence type="ECO:0000256" key="2">
    <source>
        <dbReference type="ARBA" id="ARBA00022741"/>
    </source>
</evidence>
<dbReference type="Pfam" id="PF00211">
    <property type="entry name" value="Guanylate_cyc"/>
    <property type="match status" value="1"/>
</dbReference>